<organism evidence="1 2">
    <name type="scientific">Populus alba</name>
    <name type="common">White poplar</name>
    <dbReference type="NCBI Taxonomy" id="43335"/>
    <lineage>
        <taxon>Eukaryota</taxon>
        <taxon>Viridiplantae</taxon>
        <taxon>Streptophyta</taxon>
        <taxon>Embryophyta</taxon>
        <taxon>Tracheophyta</taxon>
        <taxon>Spermatophyta</taxon>
        <taxon>Magnoliopsida</taxon>
        <taxon>eudicotyledons</taxon>
        <taxon>Gunneridae</taxon>
        <taxon>Pentapetalae</taxon>
        <taxon>rosids</taxon>
        <taxon>fabids</taxon>
        <taxon>Malpighiales</taxon>
        <taxon>Salicaceae</taxon>
        <taxon>Saliceae</taxon>
        <taxon>Populus</taxon>
    </lineage>
</organism>
<proteinExistence type="predicted"/>
<gene>
    <name evidence="1" type="ORF">D5086_009486</name>
</gene>
<evidence type="ECO:0000313" key="2">
    <source>
        <dbReference type="Proteomes" id="UP000309997"/>
    </source>
</evidence>
<keyword evidence="2" id="KW-1185">Reference proteome</keyword>
<sequence length="72" mass="8046">MGFITGAINVDSIPTKREKGGKKRSGSDFAKNIDKWSCHVHESNTMPPLKQERSSKQGTKKRMQGTAVHYDL</sequence>
<protein>
    <submittedName>
        <fullName evidence="1">Uncharacterized protein</fullName>
    </submittedName>
</protein>
<comment type="caution">
    <text evidence="1">The sequence shown here is derived from an EMBL/GenBank/DDBJ whole genome shotgun (WGS) entry which is preliminary data.</text>
</comment>
<name>A0ACC4CJX3_POPAL</name>
<evidence type="ECO:0000313" key="1">
    <source>
        <dbReference type="EMBL" id="KAL3597849.1"/>
    </source>
</evidence>
<accession>A0ACC4CJX3</accession>
<reference evidence="1 2" key="1">
    <citation type="journal article" date="2024" name="Plant Biotechnol. J.">
        <title>Genome and CRISPR/Cas9 system of a widespread forest tree (Populus alba) in the world.</title>
        <authorList>
            <person name="Liu Y.J."/>
            <person name="Jiang P.F."/>
            <person name="Han X.M."/>
            <person name="Li X.Y."/>
            <person name="Wang H.M."/>
            <person name="Wang Y.J."/>
            <person name="Wang X.X."/>
            <person name="Zeng Q.Y."/>
        </authorList>
    </citation>
    <scope>NUCLEOTIDE SEQUENCE [LARGE SCALE GENOMIC DNA]</scope>
    <source>
        <strain evidence="2">cv. PAL-ZL1</strain>
    </source>
</reference>
<dbReference type="Proteomes" id="UP000309997">
    <property type="component" value="Unassembled WGS sequence"/>
</dbReference>
<dbReference type="EMBL" id="RCHU02000004">
    <property type="protein sequence ID" value="KAL3597849.1"/>
    <property type="molecule type" value="Genomic_DNA"/>
</dbReference>